<sequence>MMTPADFIHWYINHWEGGLSLDPADQGNWWQGQLVGSKYGITAAALSQERNSPTITAKDMAALTEDEAIKIGLTQYYQAFNFNQLPWNRVTASILDKAWGSGPRTAIRLLQRLIKVDADGIIGPTTIAAYQKWLHHYGEVQAANLWADCRENFDSTLNQPRFLKGWNNRTNSYRPDSAWWLTMT</sequence>
<dbReference type="InterPro" id="IPR018537">
    <property type="entry name" value="Peptidoglycan-bd_3"/>
</dbReference>
<evidence type="ECO:0000313" key="4">
    <source>
        <dbReference type="Proteomes" id="UP000000491"/>
    </source>
</evidence>
<proteinExistence type="predicted"/>
<name>F8EUV0_ZYMMT</name>
<evidence type="ECO:0000313" key="3">
    <source>
        <dbReference type="EMBL" id="AEI37238.1"/>
    </source>
</evidence>
<dbReference type="PATRIC" id="fig|579138.3.peg.352"/>
<dbReference type="EMBL" id="CP002865">
    <property type="protein sequence ID" value="AEI37238.1"/>
    <property type="molecule type" value="Genomic_DNA"/>
</dbReference>
<gene>
    <name evidence="3" type="ordered locus">Zymop_0335</name>
</gene>
<dbReference type="HOGENOM" id="CLU_103766_0_0_5"/>
<dbReference type="AlphaFoldDB" id="F8EUV0"/>
<dbReference type="Pfam" id="PF05838">
    <property type="entry name" value="Glyco_hydro_108"/>
    <property type="match status" value="1"/>
</dbReference>
<dbReference type="RefSeq" id="WP_013933637.1">
    <property type="nucleotide sequence ID" value="NC_015709.1"/>
</dbReference>
<evidence type="ECO:0000259" key="1">
    <source>
        <dbReference type="Pfam" id="PF05838"/>
    </source>
</evidence>
<feature type="domain" description="TtsA-like Glycoside hydrolase family 108" evidence="1">
    <location>
        <begin position="11"/>
        <end position="102"/>
    </location>
</feature>
<dbReference type="Gene3D" id="1.20.141.10">
    <property type="entry name" value="Chitosanase, subunit A, domain 1"/>
    <property type="match status" value="1"/>
</dbReference>
<dbReference type="eggNOG" id="COG3926">
    <property type="taxonomic scope" value="Bacteria"/>
</dbReference>
<dbReference type="InterPro" id="IPR008565">
    <property type="entry name" value="TtsA-like_GH18_dom"/>
</dbReference>
<evidence type="ECO:0000259" key="2">
    <source>
        <dbReference type="Pfam" id="PF09374"/>
    </source>
</evidence>
<dbReference type="KEGG" id="zmp:Zymop_0335"/>
<protein>
    <submittedName>
        <fullName evidence="3">Uncharacterized protein</fullName>
    </submittedName>
</protein>
<accession>F8EUV0</accession>
<dbReference type="STRING" id="579138.Zymop_0335"/>
<dbReference type="Proteomes" id="UP000000491">
    <property type="component" value="Chromosome"/>
</dbReference>
<organism evidence="3 4">
    <name type="scientific">Zymomonas mobilis subsp. pomaceae (strain ATCC 29192 / DSM 22645 / JCM 10191 / CCUG 17912 / NBRC 13757 / NCIMB 11200 / NRRL B-4491 / Barker I)</name>
    <dbReference type="NCBI Taxonomy" id="579138"/>
    <lineage>
        <taxon>Bacteria</taxon>
        <taxon>Pseudomonadati</taxon>
        <taxon>Pseudomonadota</taxon>
        <taxon>Alphaproteobacteria</taxon>
        <taxon>Sphingomonadales</taxon>
        <taxon>Zymomonadaceae</taxon>
        <taxon>Zymomonas</taxon>
    </lineage>
</organism>
<feature type="domain" description="Peptidoglycan binding" evidence="2">
    <location>
        <begin position="106"/>
        <end position="170"/>
    </location>
</feature>
<dbReference type="Pfam" id="PF09374">
    <property type="entry name" value="PG_binding_3"/>
    <property type="match status" value="1"/>
</dbReference>
<dbReference type="InterPro" id="IPR023346">
    <property type="entry name" value="Lysozyme-like_dom_sf"/>
</dbReference>
<reference evidence="3 4" key="1">
    <citation type="journal article" date="2011" name="J. Bacteriol.">
        <title>Genome sequence of the ethanol-producing Zymomonas mobilis subsp. pomaceae lectotype strain ATCC 29192.</title>
        <authorList>
            <person name="Kouvelis V.N."/>
            <person name="Davenport K.W."/>
            <person name="Brettin T.S."/>
            <person name="Bruce D."/>
            <person name="Detter C."/>
            <person name="Han C.S."/>
            <person name="Nolan M."/>
            <person name="Tapia R."/>
            <person name="Damoulaki A."/>
            <person name="Kyrpides N.C."/>
            <person name="Typas M.A."/>
            <person name="Pappas K.M."/>
        </authorList>
    </citation>
    <scope>NUCLEOTIDE SEQUENCE [LARGE SCALE GENOMIC DNA]</scope>
    <source>
        <strain evidence="4">ATCC 29192 / DSM 22645 / JCM 10191 / CCUG 17912 / NBRC 13757 / NCIMB 11200 / NRRL B-4491 / Barker I</strain>
    </source>
</reference>
<dbReference type="SUPFAM" id="SSF53955">
    <property type="entry name" value="Lysozyme-like"/>
    <property type="match status" value="1"/>
</dbReference>